<protein>
    <recommendedName>
        <fullName evidence="2">Endonuclease/exonuclease/phosphatase domain-containing protein</fullName>
    </recommendedName>
</protein>
<evidence type="ECO:0000259" key="2">
    <source>
        <dbReference type="Pfam" id="PF14529"/>
    </source>
</evidence>
<dbReference type="PANTHER" id="PTHR33273:SF4">
    <property type="entry name" value="ENDONUCLEASE_EXONUCLEASE_PHOSPHATASE DOMAIN-CONTAINING PROTEIN"/>
    <property type="match status" value="1"/>
</dbReference>
<dbReference type="EMBL" id="KQ981039">
    <property type="protein sequence ID" value="KYN10136.1"/>
    <property type="molecule type" value="Genomic_DNA"/>
</dbReference>
<reference evidence="3 4" key="1">
    <citation type="submission" date="2015-09" db="EMBL/GenBank/DDBJ databases">
        <title>Trachymyrmex cornetzi WGS genome.</title>
        <authorList>
            <person name="Nygaard S."/>
            <person name="Hu H."/>
            <person name="Boomsma J."/>
            <person name="Zhang G."/>
        </authorList>
    </citation>
    <scope>NUCLEOTIDE SEQUENCE [LARGE SCALE GENOMIC DNA]</scope>
    <source>
        <strain evidence="3">Tcor2-1</strain>
        <tissue evidence="3">Whole body</tissue>
    </source>
</reference>
<evidence type="ECO:0000313" key="4">
    <source>
        <dbReference type="Proteomes" id="UP000078492"/>
    </source>
</evidence>
<name>A0A151IT14_9HYME</name>
<dbReference type="Gene3D" id="3.60.10.10">
    <property type="entry name" value="Endonuclease/exonuclease/phosphatase"/>
    <property type="match status" value="1"/>
</dbReference>
<dbReference type="AlphaFoldDB" id="A0A151IT14"/>
<dbReference type="InterPro" id="IPR005135">
    <property type="entry name" value="Endo/exonuclease/phosphatase"/>
</dbReference>
<dbReference type="STRING" id="471704.A0A151IT14"/>
<dbReference type="SUPFAM" id="SSF56219">
    <property type="entry name" value="DNase I-like"/>
    <property type="match status" value="1"/>
</dbReference>
<dbReference type="Proteomes" id="UP000078492">
    <property type="component" value="Unassembled WGS sequence"/>
</dbReference>
<gene>
    <name evidence="3" type="ORF">ALC57_17731</name>
</gene>
<evidence type="ECO:0000256" key="1">
    <source>
        <dbReference type="SAM" id="MobiDB-lite"/>
    </source>
</evidence>
<accession>A0A151IT14</accession>
<feature type="region of interest" description="Disordered" evidence="1">
    <location>
        <begin position="74"/>
        <end position="98"/>
    </location>
</feature>
<sequence>MAASKESGQANSIAKVSKNGIPTISSNETFRGRYKIIRSSNSNAERPLANVYNNNKGNGSSGYLQEHYNILNTSNGRYRPNSESENRRRAGNATKEPSTFSPVSNLFSEDVGTIIQKIINFLENCDSLINIPSISDLSKNIIFWFRKIYGILSALGFCTSNSLRHYDIFCIQDTLLSSNSIFQLSAFQAVRKDSLQSGQRGTCILIRNNLIFNHVDTSALQHPSKVLIVGDFNAHHITWGCSNSDRHGRILLSVMDDVHACIINDGKPTFLTPPGSNKSAIDVSIASADLAPLCEVVTEEDTGGSDHYPIQITIGGSLGLRHIFSYRLALNGRDAKMFYSSLFSSSKEFFKEIPEETIEAYEFFADHLRNTARSLLSEKMHYLRTVLAPSGRKHPPWWTEECSKAILERRNFSKTYQRCPTLENFLAFKRARAACSRKLYKTKRKQWKKFVGSFDCKTPTTDIWRLIKAFKRRNLADFNNIIPGSEQQRDLLSEAVNKICPPFCPPNFTNNLEFMIAEDLHQQEKIFGKLGEVNM</sequence>
<proteinExistence type="predicted"/>
<organism evidence="3 4">
    <name type="scientific">Trachymyrmex cornetzi</name>
    <dbReference type="NCBI Taxonomy" id="471704"/>
    <lineage>
        <taxon>Eukaryota</taxon>
        <taxon>Metazoa</taxon>
        <taxon>Ecdysozoa</taxon>
        <taxon>Arthropoda</taxon>
        <taxon>Hexapoda</taxon>
        <taxon>Insecta</taxon>
        <taxon>Pterygota</taxon>
        <taxon>Neoptera</taxon>
        <taxon>Endopterygota</taxon>
        <taxon>Hymenoptera</taxon>
        <taxon>Apocrita</taxon>
        <taxon>Aculeata</taxon>
        <taxon>Formicoidea</taxon>
        <taxon>Formicidae</taxon>
        <taxon>Myrmicinae</taxon>
        <taxon>Trachymyrmex</taxon>
    </lineage>
</organism>
<dbReference type="GO" id="GO:0003824">
    <property type="term" value="F:catalytic activity"/>
    <property type="evidence" value="ECO:0007669"/>
    <property type="project" value="InterPro"/>
</dbReference>
<dbReference type="Pfam" id="PF14529">
    <property type="entry name" value="Exo_endo_phos_2"/>
    <property type="match status" value="1"/>
</dbReference>
<feature type="domain" description="Endonuclease/exonuclease/phosphatase" evidence="2">
    <location>
        <begin position="220"/>
        <end position="310"/>
    </location>
</feature>
<evidence type="ECO:0000313" key="3">
    <source>
        <dbReference type="EMBL" id="KYN10136.1"/>
    </source>
</evidence>
<dbReference type="PANTHER" id="PTHR33273">
    <property type="entry name" value="DOMAIN-CONTAINING PROTEIN, PUTATIVE-RELATED"/>
    <property type="match status" value="1"/>
</dbReference>
<dbReference type="InterPro" id="IPR036691">
    <property type="entry name" value="Endo/exonu/phosph_ase_sf"/>
</dbReference>
<keyword evidence="4" id="KW-1185">Reference proteome</keyword>